<keyword evidence="1" id="KW-0805">Transcription regulation</keyword>
<feature type="domain" description="HTH gntR-type" evidence="4">
    <location>
        <begin position="18"/>
        <end position="85"/>
    </location>
</feature>
<dbReference type="KEGG" id="cmic:caldi_20750"/>
<dbReference type="SMART" id="SM00345">
    <property type="entry name" value="HTH_GNTR"/>
    <property type="match status" value="1"/>
</dbReference>
<dbReference type="Gene3D" id="1.20.120.530">
    <property type="entry name" value="GntR ligand-binding domain-like"/>
    <property type="match status" value="1"/>
</dbReference>
<evidence type="ECO:0000259" key="4">
    <source>
        <dbReference type="PROSITE" id="PS50949"/>
    </source>
</evidence>
<dbReference type="InterPro" id="IPR000524">
    <property type="entry name" value="Tscrpt_reg_HTH_GntR"/>
</dbReference>
<evidence type="ECO:0000313" key="6">
    <source>
        <dbReference type="Proteomes" id="UP001163687"/>
    </source>
</evidence>
<organism evidence="5 6">
    <name type="scientific">Caldinitratiruptor microaerophilus</name>
    <dbReference type="NCBI Taxonomy" id="671077"/>
    <lineage>
        <taxon>Bacteria</taxon>
        <taxon>Bacillati</taxon>
        <taxon>Bacillota</taxon>
        <taxon>Clostridia</taxon>
        <taxon>Eubacteriales</taxon>
        <taxon>Symbiobacteriaceae</taxon>
        <taxon>Caldinitratiruptor</taxon>
    </lineage>
</organism>
<dbReference type="Proteomes" id="UP001163687">
    <property type="component" value="Chromosome"/>
</dbReference>
<evidence type="ECO:0000256" key="1">
    <source>
        <dbReference type="ARBA" id="ARBA00023015"/>
    </source>
</evidence>
<dbReference type="PRINTS" id="PR00033">
    <property type="entry name" value="HTHASNC"/>
</dbReference>
<dbReference type="InterPro" id="IPR011711">
    <property type="entry name" value="GntR_C"/>
</dbReference>
<dbReference type="InterPro" id="IPR036388">
    <property type="entry name" value="WH-like_DNA-bd_sf"/>
</dbReference>
<dbReference type="AlphaFoldDB" id="A0AA35CP28"/>
<dbReference type="SUPFAM" id="SSF46785">
    <property type="entry name" value="Winged helix' DNA-binding domain"/>
    <property type="match status" value="1"/>
</dbReference>
<dbReference type="PROSITE" id="PS50949">
    <property type="entry name" value="HTH_GNTR"/>
    <property type="match status" value="1"/>
</dbReference>
<gene>
    <name evidence="5" type="ORF">caldi_20750</name>
</gene>
<dbReference type="Gene3D" id="1.10.10.10">
    <property type="entry name" value="Winged helix-like DNA-binding domain superfamily/Winged helix DNA-binding domain"/>
    <property type="match status" value="1"/>
</dbReference>
<dbReference type="InterPro" id="IPR036390">
    <property type="entry name" value="WH_DNA-bd_sf"/>
</dbReference>
<proteinExistence type="predicted"/>
<dbReference type="Pfam" id="PF00392">
    <property type="entry name" value="GntR"/>
    <property type="match status" value="1"/>
</dbReference>
<dbReference type="EMBL" id="AP025628">
    <property type="protein sequence ID" value="BDG60985.1"/>
    <property type="molecule type" value="Genomic_DNA"/>
</dbReference>
<dbReference type="GO" id="GO:0043565">
    <property type="term" value="F:sequence-specific DNA binding"/>
    <property type="evidence" value="ECO:0007669"/>
    <property type="project" value="InterPro"/>
</dbReference>
<dbReference type="RefSeq" id="WP_264841668.1">
    <property type="nucleotide sequence ID" value="NZ_AP025628.1"/>
</dbReference>
<dbReference type="PANTHER" id="PTHR43537">
    <property type="entry name" value="TRANSCRIPTIONAL REGULATOR, GNTR FAMILY"/>
    <property type="match status" value="1"/>
</dbReference>
<dbReference type="Pfam" id="PF07729">
    <property type="entry name" value="FCD"/>
    <property type="match status" value="1"/>
</dbReference>
<reference evidence="5" key="1">
    <citation type="submission" date="2022-03" db="EMBL/GenBank/DDBJ databases">
        <title>Complete genome sequence of Caldinitratiruptor microaerophilus.</title>
        <authorList>
            <person name="Mukaiyama R."/>
            <person name="Nishiyama T."/>
            <person name="Ueda K."/>
        </authorList>
    </citation>
    <scope>NUCLEOTIDE SEQUENCE</scope>
    <source>
        <strain evidence="5">JCM 16183</strain>
    </source>
</reference>
<evidence type="ECO:0000313" key="5">
    <source>
        <dbReference type="EMBL" id="BDG60985.1"/>
    </source>
</evidence>
<name>A0AA35CP28_9FIRM</name>
<accession>A0AA35CP28</accession>
<dbReference type="PANTHER" id="PTHR43537:SF24">
    <property type="entry name" value="GLUCONATE OPERON TRANSCRIPTIONAL REPRESSOR"/>
    <property type="match status" value="1"/>
</dbReference>
<sequence length="235" mass="26660">MSQNFTLPALALDPQSPVLARDAVYSVLRRAILDGSLPRGERLVERELAQKLGISRTPVREALQRLEVEGLAEKYPRRGLVVSGMSRQDILDIYEIRAALEGLVTAMAARRRTPADVERLDRLLAEMDRCCLRSPPDLDEYRRLHNEFNDTIYRVANSPRLHEMLQTLRTYVEQFSAVNYERPGWIEEAHQEHQLIVAAIRVGDPEAAEAAARRHIRRSRDVYLAALGAAENGRG</sequence>
<dbReference type="GO" id="GO:0003700">
    <property type="term" value="F:DNA-binding transcription factor activity"/>
    <property type="evidence" value="ECO:0007669"/>
    <property type="project" value="InterPro"/>
</dbReference>
<evidence type="ECO:0000256" key="2">
    <source>
        <dbReference type="ARBA" id="ARBA00023125"/>
    </source>
</evidence>
<dbReference type="PRINTS" id="PR00035">
    <property type="entry name" value="HTHGNTR"/>
</dbReference>
<dbReference type="SMART" id="SM00895">
    <property type="entry name" value="FCD"/>
    <property type="match status" value="1"/>
</dbReference>
<dbReference type="InterPro" id="IPR008920">
    <property type="entry name" value="TF_FadR/GntR_C"/>
</dbReference>
<dbReference type="SUPFAM" id="SSF48008">
    <property type="entry name" value="GntR ligand-binding domain-like"/>
    <property type="match status" value="1"/>
</dbReference>
<dbReference type="InterPro" id="IPR000485">
    <property type="entry name" value="AsnC-type_HTH_dom"/>
</dbReference>
<evidence type="ECO:0000256" key="3">
    <source>
        <dbReference type="ARBA" id="ARBA00023163"/>
    </source>
</evidence>
<keyword evidence="2" id="KW-0238">DNA-binding</keyword>
<dbReference type="CDD" id="cd07377">
    <property type="entry name" value="WHTH_GntR"/>
    <property type="match status" value="1"/>
</dbReference>
<protein>
    <submittedName>
        <fullName evidence="5">GntR family transcriptional regulator</fullName>
    </submittedName>
</protein>
<keyword evidence="3" id="KW-0804">Transcription</keyword>
<keyword evidence="6" id="KW-1185">Reference proteome</keyword>